<gene>
    <name evidence="1" type="ORF">GLIP_0720</name>
</gene>
<dbReference type="Gene3D" id="3.40.50.300">
    <property type="entry name" value="P-loop containing nucleotide triphosphate hydrolases"/>
    <property type="match status" value="1"/>
</dbReference>
<dbReference type="InterPro" id="IPR027417">
    <property type="entry name" value="P-loop_NTPase"/>
</dbReference>
<dbReference type="RefSeq" id="WP_008843186.1">
    <property type="nucleotide sequence ID" value="NZ_BAEN01000018.1"/>
</dbReference>
<evidence type="ECO:0000313" key="1">
    <source>
        <dbReference type="EMBL" id="GAC13366.1"/>
    </source>
</evidence>
<name>K6XNX9_9ALTE</name>
<keyword evidence="2" id="KW-1185">Reference proteome</keyword>
<dbReference type="Proteomes" id="UP000006334">
    <property type="component" value="Unassembled WGS sequence"/>
</dbReference>
<protein>
    <submittedName>
        <fullName evidence="1">TPR repeat-containing protein</fullName>
    </submittedName>
</protein>
<sequence length="314" mass="35721">MTFKLDKTKTSINQALKVIAEYEKVHGEIDISGNHQSNLNKLTSIQSDSQFNSRKCSMTKPTLRIIHHFACSGGTLISKCISALPNTFLLSETHPLSMNHISGKPKYLPSDVTTLARYAKVPDVEALAKHLFANNIKDTERFVREQGGLLVLREHSHIDFCVGTTINDSGVVFDCLKEIFDVKNLVTVRHPIDAYISLVSNDWVQFSPATFDEYCFRMLRFLDIYSYCTVLKYEDFVSDPDKHMRLICSELELTFDSSYRSTFSSSLVTGDSGRSGNVIEERERRPIEPDLAKEIKTSKNFKILVKRLKYSKDI</sequence>
<dbReference type="SUPFAM" id="SSF52540">
    <property type="entry name" value="P-loop containing nucleoside triphosphate hydrolases"/>
    <property type="match status" value="1"/>
</dbReference>
<dbReference type="AlphaFoldDB" id="K6XNX9"/>
<reference evidence="1 2" key="1">
    <citation type="journal article" date="2017" name="Antonie Van Leeuwenhoek">
        <title>Rhizobium rhizosphaerae sp. nov., a novel species isolated from rice rhizosphere.</title>
        <authorList>
            <person name="Zhao J.J."/>
            <person name="Zhang J."/>
            <person name="Zhang R.J."/>
            <person name="Zhang C.W."/>
            <person name="Yin H.Q."/>
            <person name="Zhang X.X."/>
        </authorList>
    </citation>
    <scope>NUCLEOTIDE SEQUENCE [LARGE SCALE GENOMIC DNA]</scope>
    <source>
        <strain evidence="1 2">E3</strain>
    </source>
</reference>
<organism evidence="1 2">
    <name type="scientific">Aliiglaciecola lipolytica E3</name>
    <dbReference type="NCBI Taxonomy" id="1127673"/>
    <lineage>
        <taxon>Bacteria</taxon>
        <taxon>Pseudomonadati</taxon>
        <taxon>Pseudomonadota</taxon>
        <taxon>Gammaproteobacteria</taxon>
        <taxon>Alteromonadales</taxon>
        <taxon>Alteromonadaceae</taxon>
        <taxon>Aliiglaciecola</taxon>
    </lineage>
</organism>
<dbReference type="eggNOG" id="COG3914">
    <property type="taxonomic scope" value="Bacteria"/>
</dbReference>
<dbReference type="OrthoDB" id="7629357at2"/>
<proteinExistence type="predicted"/>
<accession>K6XNX9</accession>
<comment type="caution">
    <text evidence="1">The sequence shown here is derived from an EMBL/GenBank/DDBJ whole genome shotgun (WGS) entry which is preliminary data.</text>
</comment>
<dbReference type="STRING" id="1127673.GLIP_0720"/>
<evidence type="ECO:0000313" key="2">
    <source>
        <dbReference type="Proteomes" id="UP000006334"/>
    </source>
</evidence>
<dbReference type="EMBL" id="BAEN01000018">
    <property type="protein sequence ID" value="GAC13366.1"/>
    <property type="molecule type" value="Genomic_DNA"/>
</dbReference>